<gene>
    <name evidence="2" type="ORF">PIB30_079881</name>
</gene>
<evidence type="ECO:0000256" key="1">
    <source>
        <dbReference type="SAM" id="MobiDB-lite"/>
    </source>
</evidence>
<name>A0ABU6UQ22_9FABA</name>
<organism evidence="2 3">
    <name type="scientific">Stylosanthes scabra</name>
    <dbReference type="NCBI Taxonomy" id="79078"/>
    <lineage>
        <taxon>Eukaryota</taxon>
        <taxon>Viridiplantae</taxon>
        <taxon>Streptophyta</taxon>
        <taxon>Embryophyta</taxon>
        <taxon>Tracheophyta</taxon>
        <taxon>Spermatophyta</taxon>
        <taxon>Magnoliopsida</taxon>
        <taxon>eudicotyledons</taxon>
        <taxon>Gunneridae</taxon>
        <taxon>Pentapetalae</taxon>
        <taxon>rosids</taxon>
        <taxon>fabids</taxon>
        <taxon>Fabales</taxon>
        <taxon>Fabaceae</taxon>
        <taxon>Papilionoideae</taxon>
        <taxon>50 kb inversion clade</taxon>
        <taxon>dalbergioids sensu lato</taxon>
        <taxon>Dalbergieae</taxon>
        <taxon>Pterocarpus clade</taxon>
        <taxon>Stylosanthes</taxon>
    </lineage>
</organism>
<protein>
    <submittedName>
        <fullName evidence="2">Uncharacterized protein</fullName>
    </submittedName>
</protein>
<feature type="compositionally biased region" description="Basic and acidic residues" evidence="1">
    <location>
        <begin position="39"/>
        <end position="48"/>
    </location>
</feature>
<comment type="caution">
    <text evidence="2">The sequence shown here is derived from an EMBL/GenBank/DDBJ whole genome shotgun (WGS) entry which is preliminary data.</text>
</comment>
<evidence type="ECO:0000313" key="3">
    <source>
        <dbReference type="Proteomes" id="UP001341840"/>
    </source>
</evidence>
<proteinExistence type="predicted"/>
<sequence>SKAYNHKQFNKKTPKVYGRDPRMLPRLYATRRGPYSRENGSEQERQCPEESIPGRKMTQGAKTQQVVLQSPQHIPSPVSTRGIASKKNTSSKKHKKMCIEGTGARIANTTSKTGMARKNAETFSILSSKGSRVGNSVNTPEDTSKGMMIEESDSGCTAWRIRLTRRKMSPKIVVHTVKCQ</sequence>
<dbReference type="EMBL" id="JASCZI010121975">
    <property type="protein sequence ID" value="MED6163432.1"/>
    <property type="molecule type" value="Genomic_DNA"/>
</dbReference>
<accession>A0ABU6UQ22</accession>
<feature type="compositionally biased region" description="Basic residues" evidence="1">
    <location>
        <begin position="1"/>
        <end position="14"/>
    </location>
</feature>
<dbReference type="Proteomes" id="UP001341840">
    <property type="component" value="Unassembled WGS sequence"/>
</dbReference>
<evidence type="ECO:0000313" key="2">
    <source>
        <dbReference type="EMBL" id="MED6163432.1"/>
    </source>
</evidence>
<feature type="region of interest" description="Disordered" evidence="1">
    <location>
        <begin position="1"/>
        <end position="95"/>
    </location>
</feature>
<feature type="compositionally biased region" description="Polar residues" evidence="1">
    <location>
        <begin position="60"/>
        <end position="79"/>
    </location>
</feature>
<feature type="non-terminal residue" evidence="2">
    <location>
        <position position="1"/>
    </location>
</feature>
<reference evidence="2 3" key="1">
    <citation type="journal article" date="2023" name="Plants (Basel)">
        <title>Bridging the Gap: Combining Genomics and Transcriptomics Approaches to Understand Stylosanthes scabra, an Orphan Legume from the Brazilian Caatinga.</title>
        <authorList>
            <person name="Ferreira-Neto J.R.C."/>
            <person name="da Silva M.D."/>
            <person name="Binneck E."/>
            <person name="de Melo N.F."/>
            <person name="da Silva R.H."/>
            <person name="de Melo A.L.T.M."/>
            <person name="Pandolfi V."/>
            <person name="Bustamante F.O."/>
            <person name="Brasileiro-Vidal A.C."/>
            <person name="Benko-Iseppon A.M."/>
        </authorList>
    </citation>
    <scope>NUCLEOTIDE SEQUENCE [LARGE SCALE GENOMIC DNA]</scope>
    <source>
        <tissue evidence="2">Leaves</tissue>
    </source>
</reference>
<keyword evidence="3" id="KW-1185">Reference proteome</keyword>